<keyword evidence="2" id="KW-1185">Reference proteome</keyword>
<evidence type="ECO:0000313" key="2">
    <source>
        <dbReference type="Proteomes" id="UP001057402"/>
    </source>
</evidence>
<proteinExistence type="predicted"/>
<reference evidence="2" key="1">
    <citation type="journal article" date="2023" name="Front. Plant Sci.">
        <title>Chromosomal-level genome assembly of Melastoma candidum provides insights into trichome evolution.</title>
        <authorList>
            <person name="Zhong Y."/>
            <person name="Wu W."/>
            <person name="Sun C."/>
            <person name="Zou P."/>
            <person name="Liu Y."/>
            <person name="Dai S."/>
            <person name="Zhou R."/>
        </authorList>
    </citation>
    <scope>NUCLEOTIDE SEQUENCE [LARGE SCALE GENOMIC DNA]</scope>
</reference>
<dbReference type="EMBL" id="CM042881">
    <property type="protein sequence ID" value="KAI4386982.1"/>
    <property type="molecule type" value="Genomic_DNA"/>
</dbReference>
<evidence type="ECO:0000313" key="1">
    <source>
        <dbReference type="EMBL" id="KAI4386982.1"/>
    </source>
</evidence>
<dbReference type="Proteomes" id="UP001057402">
    <property type="component" value="Chromosome 2"/>
</dbReference>
<organism evidence="1 2">
    <name type="scientific">Melastoma candidum</name>
    <dbReference type="NCBI Taxonomy" id="119954"/>
    <lineage>
        <taxon>Eukaryota</taxon>
        <taxon>Viridiplantae</taxon>
        <taxon>Streptophyta</taxon>
        <taxon>Embryophyta</taxon>
        <taxon>Tracheophyta</taxon>
        <taxon>Spermatophyta</taxon>
        <taxon>Magnoliopsida</taxon>
        <taxon>eudicotyledons</taxon>
        <taxon>Gunneridae</taxon>
        <taxon>Pentapetalae</taxon>
        <taxon>rosids</taxon>
        <taxon>malvids</taxon>
        <taxon>Myrtales</taxon>
        <taxon>Melastomataceae</taxon>
        <taxon>Melastomatoideae</taxon>
        <taxon>Melastomateae</taxon>
        <taxon>Melastoma</taxon>
    </lineage>
</organism>
<name>A0ACB9S6X4_9MYRT</name>
<comment type="caution">
    <text evidence="1">The sequence shown here is derived from an EMBL/GenBank/DDBJ whole genome shotgun (WGS) entry which is preliminary data.</text>
</comment>
<gene>
    <name evidence="1" type="ORF">MLD38_004852</name>
</gene>
<accession>A0ACB9S6X4</accession>
<protein>
    <submittedName>
        <fullName evidence="1">Uncharacterized protein</fullName>
    </submittedName>
</protein>
<sequence>MTTSTKNIRVTAFLVCLVVLTAAVPRMITPADAARFNERGLQQTDEPICPACVCCEPPPPGQCCQCCAYPNEPSASADP</sequence>